<comment type="similarity">
    <text evidence="1">Belongs to the Gfa family.</text>
</comment>
<evidence type="ECO:0000256" key="3">
    <source>
        <dbReference type="ARBA" id="ARBA00022833"/>
    </source>
</evidence>
<keyword evidence="7" id="KW-1185">Reference proteome</keyword>
<dbReference type="GO" id="GO:0046872">
    <property type="term" value="F:metal ion binding"/>
    <property type="evidence" value="ECO:0007669"/>
    <property type="project" value="UniProtKB-KW"/>
</dbReference>
<name>A0A1A8TPZ3_9GAMM</name>
<keyword evidence="2" id="KW-0479">Metal-binding</keyword>
<organism evidence="6 7">
    <name type="scientific">Marinomonas spartinae</name>
    <dbReference type="NCBI Taxonomy" id="1792290"/>
    <lineage>
        <taxon>Bacteria</taxon>
        <taxon>Pseudomonadati</taxon>
        <taxon>Pseudomonadota</taxon>
        <taxon>Gammaproteobacteria</taxon>
        <taxon>Oceanospirillales</taxon>
        <taxon>Oceanospirillaceae</taxon>
        <taxon>Marinomonas</taxon>
    </lineage>
</organism>
<dbReference type="GO" id="GO:0016846">
    <property type="term" value="F:carbon-sulfur lyase activity"/>
    <property type="evidence" value="ECO:0007669"/>
    <property type="project" value="InterPro"/>
</dbReference>
<evidence type="ECO:0000259" key="5">
    <source>
        <dbReference type="PROSITE" id="PS51891"/>
    </source>
</evidence>
<evidence type="ECO:0000313" key="6">
    <source>
        <dbReference type="EMBL" id="SBS35151.1"/>
    </source>
</evidence>
<feature type="domain" description="CENP-V/GFA" evidence="5">
    <location>
        <begin position="1"/>
        <end position="125"/>
    </location>
</feature>
<dbReference type="Gene3D" id="3.90.1590.10">
    <property type="entry name" value="glutathione-dependent formaldehyde- activating enzyme (gfa)"/>
    <property type="match status" value="1"/>
</dbReference>
<dbReference type="AlphaFoldDB" id="A0A1A8TPZ3"/>
<dbReference type="PROSITE" id="PS51891">
    <property type="entry name" value="CENP_V_GFA"/>
    <property type="match status" value="1"/>
</dbReference>
<dbReference type="PANTHER" id="PTHR33337:SF40">
    <property type="entry name" value="CENP-V_GFA DOMAIN-CONTAINING PROTEIN-RELATED"/>
    <property type="match status" value="1"/>
</dbReference>
<keyword evidence="4" id="KW-0456">Lyase</keyword>
<dbReference type="SUPFAM" id="SSF51316">
    <property type="entry name" value="Mss4-like"/>
    <property type="match status" value="1"/>
</dbReference>
<dbReference type="OrthoDB" id="9786619at2"/>
<dbReference type="RefSeq" id="WP_067018363.1">
    <property type="nucleotide sequence ID" value="NZ_FLOB01000009.1"/>
</dbReference>
<dbReference type="InterPro" id="IPR011057">
    <property type="entry name" value="Mss4-like_sf"/>
</dbReference>
<gene>
    <name evidence="6" type="ORF">MSP8886_03287</name>
</gene>
<evidence type="ECO:0000256" key="4">
    <source>
        <dbReference type="ARBA" id="ARBA00023239"/>
    </source>
</evidence>
<accession>A0A1A8TPZ3</accession>
<dbReference type="Proteomes" id="UP000092544">
    <property type="component" value="Unassembled WGS sequence"/>
</dbReference>
<proteinExistence type="inferred from homology"/>
<evidence type="ECO:0000256" key="1">
    <source>
        <dbReference type="ARBA" id="ARBA00005495"/>
    </source>
</evidence>
<dbReference type="InterPro" id="IPR006913">
    <property type="entry name" value="CENP-V/GFA"/>
</dbReference>
<keyword evidence="3" id="KW-0862">Zinc</keyword>
<dbReference type="EMBL" id="FLOB01000009">
    <property type="protein sequence ID" value="SBS35151.1"/>
    <property type="molecule type" value="Genomic_DNA"/>
</dbReference>
<evidence type="ECO:0000256" key="2">
    <source>
        <dbReference type="ARBA" id="ARBA00022723"/>
    </source>
</evidence>
<protein>
    <submittedName>
        <fullName evidence="6">Glutathione-dependent formaldehyde-activating enzyme</fullName>
    </submittedName>
</protein>
<dbReference type="Pfam" id="PF04828">
    <property type="entry name" value="GFA"/>
    <property type="match status" value="1"/>
</dbReference>
<reference evidence="6 7" key="1">
    <citation type="submission" date="2016-06" db="EMBL/GenBank/DDBJ databases">
        <authorList>
            <person name="Kjaerup R.B."/>
            <person name="Dalgaard T.S."/>
            <person name="Juul-Madsen H.R."/>
        </authorList>
    </citation>
    <scope>NUCLEOTIDE SEQUENCE [LARGE SCALE GENOMIC DNA]</scope>
    <source>
        <strain evidence="6 7">CECT 8886</strain>
    </source>
</reference>
<evidence type="ECO:0000313" key="7">
    <source>
        <dbReference type="Proteomes" id="UP000092544"/>
    </source>
</evidence>
<sequence>MKGRCLCGAVEFTVSGALPKLYQCHCCLCRRVSGSSSNAAMIVPMAHFAWQQGIRQYSTETGFKSHFCSLCGSPVPNMTRDNESYWVPAGLLDDPADTQVAMHVYVASKASWDGVLEETSPPSYEAMPPDDEFMALLQPDKNLIERKK</sequence>
<dbReference type="PANTHER" id="PTHR33337">
    <property type="entry name" value="GFA DOMAIN-CONTAINING PROTEIN"/>
    <property type="match status" value="1"/>
</dbReference>